<name>A0A653K8I5_9GAMM</name>
<dbReference type="Proteomes" id="UP000430404">
    <property type="component" value="Unassembled WGS sequence"/>
</dbReference>
<accession>A0A653K8I5</accession>
<evidence type="ECO:0000313" key="1">
    <source>
        <dbReference type="EMBL" id="VXA57261.1"/>
    </source>
</evidence>
<dbReference type="AlphaFoldDB" id="A0A653K8I5"/>
<organism evidence="1 2">
    <name type="scientific">Acinetobacter proteolyticus</name>
    <dbReference type="NCBI Taxonomy" id="1776741"/>
    <lineage>
        <taxon>Bacteria</taxon>
        <taxon>Pseudomonadati</taxon>
        <taxon>Pseudomonadota</taxon>
        <taxon>Gammaproteobacteria</taxon>
        <taxon>Moraxellales</taxon>
        <taxon>Moraxellaceae</taxon>
        <taxon>Acinetobacter</taxon>
    </lineage>
</organism>
<dbReference type="RefSeq" id="WP_159725724.1">
    <property type="nucleotide sequence ID" value="NZ_LR732745.1"/>
</dbReference>
<proteinExistence type="predicted"/>
<gene>
    <name evidence="1" type="ORF">ACI8B_340003</name>
</gene>
<reference evidence="1 2" key="1">
    <citation type="submission" date="2019-10" db="EMBL/GenBank/DDBJ databases">
        <authorList>
            <person name="Karimi E."/>
        </authorList>
    </citation>
    <scope>NUCLEOTIDE SEQUENCE [LARGE SCALE GENOMIC DNA]</scope>
    <source>
        <strain evidence="1">Acinetobacter sp. 8BE</strain>
    </source>
</reference>
<sequence>MEIKNFEARRLISDNFEILPGDFSSSDEYPDKFIRISTIPGGGVSPVETFYMHIIDLNEVRYLIYLNEQLNEAEQAILQLDLENYITALVIPTEE</sequence>
<protein>
    <submittedName>
        <fullName evidence="1">Uncharacterized protein</fullName>
    </submittedName>
</protein>
<dbReference type="EMBL" id="CABWKZ010000028">
    <property type="protein sequence ID" value="VXA57261.1"/>
    <property type="molecule type" value="Genomic_DNA"/>
</dbReference>
<evidence type="ECO:0000313" key="2">
    <source>
        <dbReference type="Proteomes" id="UP000430404"/>
    </source>
</evidence>